<proteinExistence type="predicted"/>
<feature type="domain" description="Carboxymuconolactone decarboxylase-like" evidence="1">
    <location>
        <begin position="163"/>
        <end position="248"/>
    </location>
</feature>
<comment type="caution">
    <text evidence="2">The sequence shown here is derived from an EMBL/GenBank/DDBJ whole genome shotgun (WGS) entry which is preliminary data.</text>
</comment>
<dbReference type="Gene3D" id="1.20.1290.10">
    <property type="entry name" value="AhpD-like"/>
    <property type="match status" value="2"/>
</dbReference>
<dbReference type="Pfam" id="PF02627">
    <property type="entry name" value="CMD"/>
    <property type="match status" value="2"/>
</dbReference>
<evidence type="ECO:0000259" key="1">
    <source>
        <dbReference type="Pfam" id="PF02627"/>
    </source>
</evidence>
<reference evidence="2" key="1">
    <citation type="submission" date="2023-03" db="EMBL/GenBank/DDBJ databases">
        <title>Actinorhabdospora filicis NBRC 111898.</title>
        <authorList>
            <person name="Ichikawa N."/>
            <person name="Sato H."/>
            <person name="Tonouchi N."/>
        </authorList>
    </citation>
    <scope>NUCLEOTIDE SEQUENCE</scope>
    <source>
        <strain evidence="2">NBRC 111898</strain>
    </source>
</reference>
<accession>A0A9W6SRB5</accession>
<feature type="domain" description="Carboxymuconolactone decarboxylase-like" evidence="1">
    <location>
        <begin position="31"/>
        <end position="116"/>
    </location>
</feature>
<dbReference type="InterPro" id="IPR003779">
    <property type="entry name" value="CMD-like"/>
</dbReference>
<dbReference type="EMBL" id="BSTX01000004">
    <property type="protein sequence ID" value="GLZ80550.1"/>
    <property type="molecule type" value="Genomic_DNA"/>
</dbReference>
<dbReference type="PANTHER" id="PTHR33570:SF10">
    <property type="entry name" value="GAMMA-CARBOXYMUCONOLACTONE DECARBOXYLASE"/>
    <property type="match status" value="1"/>
</dbReference>
<keyword evidence="3" id="KW-1185">Reference proteome</keyword>
<dbReference type="SUPFAM" id="SSF69118">
    <property type="entry name" value="AhpD-like"/>
    <property type="match status" value="1"/>
</dbReference>
<sequence length="268" mass="28359">MNRYEEGLERLREVSGEAGPAVLDSLSDIAPGFARLVAEFGYADIYGRPGLNLRQRQLINVAALTAMGTAAPQLRFHADAALHVGVTPEELVEAVLHMAIYAGFPAALNGLAVVREVFAARGVVFEPPAPLEGDRYARGARLLEEVDGHAGTAVVDALADIAPDFARMIIEFSFGEIYARPGLDLKSRELATVGACVALGTARPQLRVHLHGLLNVGGTREEAVETIIQVAGYAGFPAALNGLGVAREVFGERDASQSESRDTSAATD</sequence>
<gene>
    <name evidence="2" type="ORF">Afil01_53570</name>
</gene>
<protein>
    <submittedName>
        <fullName evidence="2">Carboxymuconolactone decarboxylase</fullName>
    </submittedName>
</protein>
<dbReference type="GO" id="GO:0051920">
    <property type="term" value="F:peroxiredoxin activity"/>
    <property type="evidence" value="ECO:0007669"/>
    <property type="project" value="InterPro"/>
</dbReference>
<dbReference type="AlphaFoldDB" id="A0A9W6SRB5"/>
<evidence type="ECO:0000313" key="3">
    <source>
        <dbReference type="Proteomes" id="UP001165079"/>
    </source>
</evidence>
<dbReference type="PANTHER" id="PTHR33570">
    <property type="entry name" value="4-CARBOXYMUCONOLACTONE DECARBOXYLASE FAMILY PROTEIN"/>
    <property type="match status" value="1"/>
</dbReference>
<dbReference type="RefSeq" id="WP_285665754.1">
    <property type="nucleotide sequence ID" value="NZ_BSTX01000004.1"/>
</dbReference>
<dbReference type="InterPro" id="IPR029032">
    <property type="entry name" value="AhpD-like"/>
</dbReference>
<dbReference type="Proteomes" id="UP001165079">
    <property type="component" value="Unassembled WGS sequence"/>
</dbReference>
<name>A0A9W6SRB5_9ACTN</name>
<evidence type="ECO:0000313" key="2">
    <source>
        <dbReference type="EMBL" id="GLZ80550.1"/>
    </source>
</evidence>
<dbReference type="InterPro" id="IPR052512">
    <property type="entry name" value="4CMD/NDH-1_regulator"/>
</dbReference>
<organism evidence="2 3">
    <name type="scientific">Actinorhabdospora filicis</name>
    <dbReference type="NCBI Taxonomy" id="1785913"/>
    <lineage>
        <taxon>Bacteria</taxon>
        <taxon>Bacillati</taxon>
        <taxon>Actinomycetota</taxon>
        <taxon>Actinomycetes</taxon>
        <taxon>Micromonosporales</taxon>
        <taxon>Micromonosporaceae</taxon>
        <taxon>Actinorhabdospora</taxon>
    </lineage>
</organism>